<proteinExistence type="inferred from homology"/>
<dbReference type="InterPro" id="IPR036653">
    <property type="entry name" value="CinA-like_C"/>
</dbReference>
<dbReference type="Gene3D" id="3.90.950.20">
    <property type="entry name" value="CinA-like"/>
    <property type="match status" value="1"/>
</dbReference>
<protein>
    <recommendedName>
        <fullName evidence="1">CinA-like protein</fullName>
    </recommendedName>
</protein>
<evidence type="ECO:0000313" key="3">
    <source>
        <dbReference type="EMBL" id="TGG93729.1"/>
    </source>
</evidence>
<dbReference type="HAMAP" id="MF_00226_B">
    <property type="entry name" value="CinA_B"/>
    <property type="match status" value="1"/>
</dbReference>
<dbReference type="PIRSF" id="PIRSF006728">
    <property type="entry name" value="CinA"/>
    <property type="match status" value="1"/>
</dbReference>
<dbReference type="Pfam" id="PF18146">
    <property type="entry name" value="CinA_KH"/>
    <property type="match status" value="1"/>
</dbReference>
<dbReference type="PANTHER" id="PTHR13939">
    <property type="entry name" value="NICOTINAMIDE-NUCLEOTIDE AMIDOHYDROLASE PNCC"/>
    <property type="match status" value="1"/>
</dbReference>
<dbReference type="Pfam" id="PF00994">
    <property type="entry name" value="MoCF_biosynth"/>
    <property type="match status" value="1"/>
</dbReference>
<dbReference type="CDD" id="cd00885">
    <property type="entry name" value="cinA"/>
    <property type="match status" value="1"/>
</dbReference>
<dbReference type="InterPro" id="IPR001453">
    <property type="entry name" value="MoaB/Mog_dom"/>
</dbReference>
<dbReference type="InterPro" id="IPR008136">
    <property type="entry name" value="CinA_C"/>
</dbReference>
<dbReference type="InterPro" id="IPR050101">
    <property type="entry name" value="CinA"/>
</dbReference>
<evidence type="ECO:0000256" key="1">
    <source>
        <dbReference type="HAMAP-Rule" id="MF_00226"/>
    </source>
</evidence>
<dbReference type="EMBL" id="SRMO01000050">
    <property type="protein sequence ID" value="TGG93729.1"/>
    <property type="molecule type" value="Genomic_DNA"/>
</dbReference>
<evidence type="ECO:0000259" key="2">
    <source>
        <dbReference type="SMART" id="SM00852"/>
    </source>
</evidence>
<comment type="similarity">
    <text evidence="1">Belongs to the CinA family.</text>
</comment>
<gene>
    <name evidence="3" type="ORF">ERJ67_03570</name>
</gene>
<dbReference type="PANTHER" id="PTHR13939:SF0">
    <property type="entry name" value="NMN AMIDOHYDROLASE-LIKE PROTEIN YFAY"/>
    <property type="match status" value="1"/>
</dbReference>
<dbReference type="Gene3D" id="3.30.70.2860">
    <property type="match status" value="1"/>
</dbReference>
<dbReference type="InterPro" id="IPR036425">
    <property type="entry name" value="MoaB/Mog-like_dom_sf"/>
</dbReference>
<dbReference type="NCBIfam" id="TIGR00200">
    <property type="entry name" value="cinA_nterm"/>
    <property type="match status" value="1"/>
</dbReference>
<dbReference type="NCBIfam" id="NF001813">
    <property type="entry name" value="PRK00549.1"/>
    <property type="match status" value="1"/>
</dbReference>
<reference evidence="3 4" key="1">
    <citation type="journal article" date="2019" name="mSystems">
        <title>Life at home and on the roam: Genomic adaptions reflect the dual lifestyle of an intracellular, facultative symbiont.</title>
        <authorList>
            <person name="Burgsdorf I."/>
        </authorList>
    </citation>
    <scope>NUCLEOTIDE SEQUENCE [LARGE SCALE GENOMIC DNA]</scope>
    <source>
        <strain evidence="3">277cV</strain>
    </source>
</reference>
<dbReference type="SMART" id="SM00852">
    <property type="entry name" value="MoCF_biosynth"/>
    <property type="match status" value="1"/>
</dbReference>
<dbReference type="Proteomes" id="UP000317990">
    <property type="component" value="Unassembled WGS sequence"/>
</dbReference>
<dbReference type="Gene3D" id="3.40.980.10">
    <property type="entry name" value="MoaB/Mog-like domain"/>
    <property type="match status" value="1"/>
</dbReference>
<comment type="caution">
    <text evidence="3">The sequence shown here is derived from an EMBL/GenBank/DDBJ whole genome shotgun (WGS) entry which is preliminary data.</text>
</comment>
<dbReference type="InterPro" id="IPR008135">
    <property type="entry name" value="Competence-induced_CinA"/>
</dbReference>
<name>A0A524RPJ4_9CHRO</name>
<dbReference type="AlphaFoldDB" id="A0A524RPJ4"/>
<dbReference type="SUPFAM" id="SSF53218">
    <property type="entry name" value="Molybdenum cofactor biosynthesis proteins"/>
    <property type="match status" value="1"/>
</dbReference>
<dbReference type="InterPro" id="IPR041424">
    <property type="entry name" value="CinA_KH"/>
</dbReference>
<feature type="domain" description="MoaB/Mog" evidence="2">
    <location>
        <begin position="20"/>
        <end position="186"/>
    </location>
</feature>
<sequence length="429" mass="45205">MAQPPSPLASQAGPPREGAEILCIGSELLLGSILNSNARWIAEQLAALGVPHFRQTVVGDNQARLARCLREASERCRLLICSGGLGPTPDDLTTETIAHTFGSPLQERPELLQTIEARHRRGAMLPGSRKQALLPRDATVLPNPSGTAPGLIWEAVPGFTLMTFPGVPAELRAMWQATAVPWIRRAGLSQGVFASRTLKFWGASEPALAAAVAPWLQRSNPTLAPYAGVGEVKLRLSVRAASREEAEHRLLADEVPLRNLPDFPCYGSDDETLASAVLGLLIRTGQTVAVAESCTGGGLGAALTVLPGSSAAVLGGVIAYGDRIKREQLGVSQALLEAHGAVSDAVARAMAEGVRQRLGSDWGIAVTGIAGPGGASDRKPVGLVHVAVAGPAVTYGQHRRFLAERGRNWIRQLAVGEALDQLRRALLEA</sequence>
<dbReference type="SUPFAM" id="SSF142433">
    <property type="entry name" value="CinA-like"/>
    <property type="match status" value="1"/>
</dbReference>
<dbReference type="Pfam" id="PF02464">
    <property type="entry name" value="CinA"/>
    <property type="match status" value="1"/>
</dbReference>
<organism evidence="3 4">
    <name type="scientific">Aphanocapsa feldmannii 277cV</name>
    <dbReference type="NCBI Taxonomy" id="2507553"/>
    <lineage>
        <taxon>Bacteria</taxon>
        <taxon>Bacillati</taxon>
        <taxon>Cyanobacteriota</taxon>
        <taxon>Cyanophyceae</taxon>
        <taxon>Oscillatoriophycideae</taxon>
        <taxon>Chroococcales</taxon>
        <taxon>Microcystaceae</taxon>
        <taxon>Aphanocapsa</taxon>
    </lineage>
</organism>
<dbReference type="NCBIfam" id="TIGR00199">
    <property type="entry name" value="PncC_domain"/>
    <property type="match status" value="1"/>
</dbReference>
<accession>A0A524RPJ4</accession>
<evidence type="ECO:0000313" key="4">
    <source>
        <dbReference type="Proteomes" id="UP000317990"/>
    </source>
</evidence>